<dbReference type="Proteomes" id="UP000822688">
    <property type="component" value="Chromosome 4"/>
</dbReference>
<comment type="caution">
    <text evidence="1">The sequence shown here is derived from an EMBL/GenBank/DDBJ whole genome shotgun (WGS) entry which is preliminary data.</text>
</comment>
<keyword evidence="2" id="KW-1185">Reference proteome</keyword>
<name>A0A8T0IB06_CERPU</name>
<evidence type="ECO:0000313" key="1">
    <source>
        <dbReference type="EMBL" id="KAG0579683.1"/>
    </source>
</evidence>
<accession>A0A8T0IB06</accession>
<sequence>MGWDGVVNIFNHSQAFTCLVLQVMKHICVDQWVVVCRYSSAEEENG</sequence>
<dbReference type="EMBL" id="CM026424">
    <property type="protein sequence ID" value="KAG0579683.1"/>
    <property type="molecule type" value="Genomic_DNA"/>
</dbReference>
<evidence type="ECO:0000313" key="2">
    <source>
        <dbReference type="Proteomes" id="UP000822688"/>
    </source>
</evidence>
<protein>
    <submittedName>
        <fullName evidence="1">Uncharacterized protein</fullName>
    </submittedName>
</protein>
<reference evidence="1" key="1">
    <citation type="submission" date="2020-06" db="EMBL/GenBank/DDBJ databases">
        <title>WGS assembly of Ceratodon purpureus strain R40.</title>
        <authorList>
            <person name="Carey S.B."/>
            <person name="Jenkins J."/>
            <person name="Shu S."/>
            <person name="Lovell J.T."/>
            <person name="Sreedasyam A."/>
            <person name="Maumus F."/>
            <person name="Tiley G.P."/>
            <person name="Fernandez-Pozo N."/>
            <person name="Barry K."/>
            <person name="Chen C."/>
            <person name="Wang M."/>
            <person name="Lipzen A."/>
            <person name="Daum C."/>
            <person name="Saski C.A."/>
            <person name="Payton A.C."/>
            <person name="Mcbreen J.C."/>
            <person name="Conrad R.E."/>
            <person name="Kollar L.M."/>
            <person name="Olsson S."/>
            <person name="Huttunen S."/>
            <person name="Landis J.B."/>
            <person name="Wickett N.J."/>
            <person name="Johnson M.G."/>
            <person name="Rensing S.A."/>
            <person name="Grimwood J."/>
            <person name="Schmutz J."/>
            <person name="Mcdaniel S.F."/>
        </authorList>
    </citation>
    <scope>NUCLEOTIDE SEQUENCE</scope>
    <source>
        <strain evidence="1">R40</strain>
    </source>
</reference>
<gene>
    <name evidence="1" type="ORF">KC19_4G116700</name>
</gene>
<organism evidence="1 2">
    <name type="scientific">Ceratodon purpureus</name>
    <name type="common">Fire moss</name>
    <name type="synonym">Dicranum purpureum</name>
    <dbReference type="NCBI Taxonomy" id="3225"/>
    <lineage>
        <taxon>Eukaryota</taxon>
        <taxon>Viridiplantae</taxon>
        <taxon>Streptophyta</taxon>
        <taxon>Embryophyta</taxon>
        <taxon>Bryophyta</taxon>
        <taxon>Bryophytina</taxon>
        <taxon>Bryopsida</taxon>
        <taxon>Dicranidae</taxon>
        <taxon>Pseudoditrichales</taxon>
        <taxon>Ditrichaceae</taxon>
        <taxon>Ceratodon</taxon>
    </lineage>
</organism>
<proteinExistence type="predicted"/>
<dbReference type="AlphaFoldDB" id="A0A8T0IB06"/>